<dbReference type="EMBL" id="OUUW01000001">
    <property type="protein sequence ID" value="SPP75814.1"/>
    <property type="molecule type" value="Genomic_DNA"/>
</dbReference>
<feature type="compositionally biased region" description="Polar residues" evidence="1">
    <location>
        <begin position="90"/>
        <end position="110"/>
    </location>
</feature>
<evidence type="ECO:0000313" key="2">
    <source>
        <dbReference type="EMBL" id="SPP75814.1"/>
    </source>
</evidence>
<dbReference type="STRING" id="7266.A0A3B0J2U0"/>
<accession>A0A3B0J2U0</accession>
<feature type="region of interest" description="Disordered" evidence="1">
    <location>
        <begin position="90"/>
        <end position="117"/>
    </location>
</feature>
<dbReference type="Proteomes" id="UP000268350">
    <property type="component" value="Unassembled WGS sequence"/>
</dbReference>
<organism evidence="2 3">
    <name type="scientific">Drosophila guanche</name>
    <name type="common">Fruit fly</name>
    <dbReference type="NCBI Taxonomy" id="7266"/>
    <lineage>
        <taxon>Eukaryota</taxon>
        <taxon>Metazoa</taxon>
        <taxon>Ecdysozoa</taxon>
        <taxon>Arthropoda</taxon>
        <taxon>Hexapoda</taxon>
        <taxon>Insecta</taxon>
        <taxon>Pterygota</taxon>
        <taxon>Neoptera</taxon>
        <taxon>Endopterygota</taxon>
        <taxon>Diptera</taxon>
        <taxon>Brachycera</taxon>
        <taxon>Muscomorpha</taxon>
        <taxon>Ephydroidea</taxon>
        <taxon>Drosophilidae</taxon>
        <taxon>Drosophila</taxon>
        <taxon>Sophophora</taxon>
    </lineage>
</organism>
<gene>
    <name evidence="2" type="ORF">DGUA_6G003690</name>
</gene>
<keyword evidence="3" id="KW-1185">Reference proteome</keyword>
<name>A0A3B0J2U0_DROGU</name>
<dbReference type="OrthoDB" id="361283at2759"/>
<evidence type="ECO:0000313" key="3">
    <source>
        <dbReference type="Proteomes" id="UP000268350"/>
    </source>
</evidence>
<reference evidence="3" key="1">
    <citation type="submission" date="2018-01" db="EMBL/GenBank/DDBJ databases">
        <authorList>
            <person name="Alioto T."/>
            <person name="Alioto T."/>
        </authorList>
    </citation>
    <scope>NUCLEOTIDE SEQUENCE [LARGE SCALE GENOMIC DNA]</scope>
</reference>
<dbReference type="AlphaFoldDB" id="A0A3B0J2U0"/>
<protein>
    <submittedName>
        <fullName evidence="2">Uncharacterized protein</fullName>
    </submittedName>
</protein>
<proteinExistence type="predicted"/>
<evidence type="ECO:0000256" key="1">
    <source>
        <dbReference type="SAM" id="MobiDB-lite"/>
    </source>
</evidence>
<sequence>MPSGVLDTMSLKLVPGIKVKPESVQVTDLKPQELHISGLDKALHKLQVPIEGSTMLSQKTRSFAIFQLYMACFQSQGVTQVNSEVFQVQKSKNSPTASPNSFDNSPSIRRNYSDISRRDRLDNSMNSYVYGSTRLSSANRSGNSPRLN</sequence>